<dbReference type="InterPro" id="IPR043145">
    <property type="entry name" value="Znf_ZZ_sf"/>
</dbReference>
<dbReference type="PROSITE" id="PS01357">
    <property type="entry name" value="ZF_ZZ_1"/>
    <property type="match status" value="1"/>
</dbReference>
<sequence length="660" mass="74319">MYCTGLFCVEGLNEVRPAVYRAALKLRSLQKLCQMHTVTLTELRPVLLLLSQSADPQKCLSEAEVRQGLEKLFQSVSEELPGAIVPEAIDQTTRLLFKLYDRQHAGSVLLHSVEAALTALSGDTLTAKHRALYRLGESLSGHLGSQSSTVTRSGLRVLLHDLSQVMTAGVCEEVFVSWLQSEPRLLLWLSTLYRISASEAVVHAVRCRACKAFPIMGLRYRCLKCVNLHLCQTCFLTERRSKKHKPSHPVLEYCSQPTWRESVASLALNARHALLPRRYTRREAERRRELTRGESSGDPTNSPHSDSLLEQQQPSTLSQQSCDFCESANPPPLPPTVCPRVQLESKALQTEEDLQPQRKTSFLQKDLHITQKVMKDLQRDKWLLEKEFQVWRTTAQSEHNSLEDRCAELEATMEALSQHNQSLEHQLRHVRHALSLRTVNTGHVPHPVYTPLSTDCSDGTAGPQGSRSESPTSQRLLSEEGEDMTQEEEVVTETNQEAEENESRECSKEEGDYELSLRSDSTGCGDDTWPPDVTSDLQQSVDTAEEPLWREEDPGRGEAFEEKTHSHYQEVGGRSQEDYQGIALEEEEEEEEEGEEEQLCELVLRVKTTLSLPTHKEAGSQWRDVLLVAAQGVGDSVSNLVSMVNFYPGNPPQPHPLKYQ</sequence>
<dbReference type="SMART" id="SM00291">
    <property type="entry name" value="ZnF_ZZ"/>
    <property type="match status" value="1"/>
</dbReference>
<dbReference type="Pfam" id="PF09069">
    <property type="entry name" value="EF-hand_3"/>
    <property type="match status" value="1"/>
</dbReference>
<feature type="domain" description="ZZ-type" evidence="7">
    <location>
        <begin position="202"/>
        <end position="258"/>
    </location>
</feature>
<dbReference type="PANTHER" id="PTHR12268:SF18">
    <property type="entry name" value="DYSTROTELIN"/>
    <property type="match status" value="1"/>
</dbReference>
<evidence type="ECO:0000256" key="4">
    <source>
        <dbReference type="PROSITE-ProRule" id="PRU00228"/>
    </source>
</evidence>
<feature type="compositionally biased region" description="Polar residues" evidence="6">
    <location>
        <begin position="297"/>
        <end position="313"/>
    </location>
</feature>
<feature type="compositionally biased region" description="Basic and acidic residues" evidence="6">
    <location>
        <begin position="501"/>
        <end position="510"/>
    </location>
</feature>
<dbReference type="PANTHER" id="PTHR12268">
    <property type="entry name" value="E3 UBIQUITIN-PROTEIN LIGASE KCMF1"/>
    <property type="match status" value="1"/>
</dbReference>
<reference evidence="8 9" key="1">
    <citation type="submission" date="2020-10" db="EMBL/GenBank/DDBJ databases">
        <title>Chromosome-scale genome assembly of the Allis shad, Alosa alosa.</title>
        <authorList>
            <person name="Margot Z."/>
            <person name="Christophe K."/>
            <person name="Cabau C."/>
            <person name="Louis A."/>
            <person name="Berthelot C."/>
            <person name="Parey E."/>
            <person name="Roest Crollius H."/>
            <person name="Montfort J."/>
            <person name="Robinson-Rechavi M."/>
            <person name="Bucao C."/>
            <person name="Bouchez O."/>
            <person name="Gislard M."/>
            <person name="Lluch J."/>
            <person name="Milhes M."/>
            <person name="Lampietro C."/>
            <person name="Lopez Roques C."/>
            <person name="Donnadieu C."/>
            <person name="Braasch I."/>
            <person name="Desvignes T."/>
            <person name="Postlethwait J."/>
            <person name="Bobe J."/>
            <person name="Guiguen Y."/>
        </authorList>
    </citation>
    <scope>NUCLEOTIDE SEQUENCE [LARGE SCALE GENOMIC DNA]</scope>
    <source>
        <strain evidence="8">M-15738</strain>
        <tissue evidence="8">Blood</tissue>
    </source>
</reference>
<dbReference type="SUPFAM" id="SSF57850">
    <property type="entry name" value="RING/U-box"/>
    <property type="match status" value="1"/>
</dbReference>
<name>A0AAV6FY23_9TELE</name>
<dbReference type="Pfam" id="PF09068">
    <property type="entry name" value="EF-hand_2"/>
    <property type="match status" value="1"/>
</dbReference>
<evidence type="ECO:0000259" key="7">
    <source>
        <dbReference type="PROSITE" id="PS50135"/>
    </source>
</evidence>
<proteinExistence type="predicted"/>
<evidence type="ECO:0000313" key="8">
    <source>
        <dbReference type="EMBL" id="KAG5267698.1"/>
    </source>
</evidence>
<evidence type="ECO:0000256" key="6">
    <source>
        <dbReference type="SAM" id="MobiDB-lite"/>
    </source>
</evidence>
<evidence type="ECO:0000256" key="5">
    <source>
        <dbReference type="SAM" id="Coils"/>
    </source>
</evidence>
<dbReference type="EMBL" id="JADWDJ010000017">
    <property type="protein sequence ID" value="KAG5267698.1"/>
    <property type="molecule type" value="Genomic_DNA"/>
</dbReference>
<dbReference type="Proteomes" id="UP000823561">
    <property type="component" value="Chromosome 17"/>
</dbReference>
<evidence type="ECO:0000256" key="3">
    <source>
        <dbReference type="ARBA" id="ARBA00022833"/>
    </source>
</evidence>
<evidence type="ECO:0000313" key="9">
    <source>
        <dbReference type="Proteomes" id="UP000823561"/>
    </source>
</evidence>
<evidence type="ECO:0000256" key="1">
    <source>
        <dbReference type="ARBA" id="ARBA00022723"/>
    </source>
</evidence>
<keyword evidence="2 4" id="KW-0863">Zinc-finger</keyword>
<dbReference type="InterPro" id="IPR015153">
    <property type="entry name" value="EF-hand_dom_typ1"/>
</dbReference>
<comment type="caution">
    <text evidence="8">The sequence shown here is derived from an EMBL/GenBank/DDBJ whole genome shotgun (WGS) entry which is preliminary data.</text>
</comment>
<dbReference type="InterPro" id="IPR011992">
    <property type="entry name" value="EF-hand-dom_pair"/>
</dbReference>
<organism evidence="8 9">
    <name type="scientific">Alosa alosa</name>
    <name type="common">allis shad</name>
    <dbReference type="NCBI Taxonomy" id="278164"/>
    <lineage>
        <taxon>Eukaryota</taxon>
        <taxon>Metazoa</taxon>
        <taxon>Chordata</taxon>
        <taxon>Craniata</taxon>
        <taxon>Vertebrata</taxon>
        <taxon>Euteleostomi</taxon>
        <taxon>Actinopterygii</taxon>
        <taxon>Neopterygii</taxon>
        <taxon>Teleostei</taxon>
        <taxon>Clupei</taxon>
        <taxon>Clupeiformes</taxon>
        <taxon>Clupeoidei</taxon>
        <taxon>Clupeidae</taxon>
        <taxon>Alosa</taxon>
    </lineage>
</organism>
<feature type="region of interest" description="Disordered" evidence="6">
    <location>
        <begin position="284"/>
        <end position="313"/>
    </location>
</feature>
<keyword evidence="1" id="KW-0479">Metal-binding</keyword>
<dbReference type="AlphaFoldDB" id="A0AAV6FY23"/>
<dbReference type="SUPFAM" id="SSF47473">
    <property type="entry name" value="EF-hand"/>
    <property type="match status" value="2"/>
</dbReference>
<feature type="coiled-coil region" evidence="5">
    <location>
        <begin position="392"/>
        <end position="433"/>
    </location>
</feature>
<feature type="region of interest" description="Disordered" evidence="6">
    <location>
        <begin position="441"/>
        <end position="577"/>
    </location>
</feature>
<dbReference type="GO" id="GO:0099536">
    <property type="term" value="P:synaptic signaling"/>
    <property type="evidence" value="ECO:0007669"/>
    <property type="project" value="TreeGrafter"/>
</dbReference>
<dbReference type="InterPro" id="IPR015154">
    <property type="entry name" value="EF-hand_dom_typ2"/>
</dbReference>
<protein>
    <recommendedName>
        <fullName evidence="7">ZZ-type domain-containing protein</fullName>
    </recommendedName>
</protein>
<dbReference type="GO" id="GO:0008270">
    <property type="term" value="F:zinc ion binding"/>
    <property type="evidence" value="ECO:0007669"/>
    <property type="project" value="UniProtKB-KW"/>
</dbReference>
<dbReference type="GO" id="GO:0005886">
    <property type="term" value="C:plasma membrane"/>
    <property type="evidence" value="ECO:0007669"/>
    <property type="project" value="TreeGrafter"/>
</dbReference>
<dbReference type="PROSITE" id="PS50135">
    <property type="entry name" value="ZF_ZZ_2"/>
    <property type="match status" value="1"/>
</dbReference>
<dbReference type="Pfam" id="PF00569">
    <property type="entry name" value="ZZ"/>
    <property type="match status" value="1"/>
</dbReference>
<dbReference type="InterPro" id="IPR050774">
    <property type="entry name" value="KCMF1/Dystrophin"/>
</dbReference>
<keyword evidence="9" id="KW-1185">Reference proteome</keyword>
<dbReference type="GO" id="GO:0045202">
    <property type="term" value="C:synapse"/>
    <property type="evidence" value="ECO:0007669"/>
    <property type="project" value="GOC"/>
</dbReference>
<evidence type="ECO:0000256" key="2">
    <source>
        <dbReference type="ARBA" id="ARBA00022771"/>
    </source>
</evidence>
<keyword evidence="3" id="KW-0862">Zinc</keyword>
<dbReference type="Gene3D" id="3.30.60.90">
    <property type="match status" value="1"/>
</dbReference>
<dbReference type="InterPro" id="IPR000433">
    <property type="entry name" value="Znf_ZZ"/>
</dbReference>
<keyword evidence="5" id="KW-0175">Coiled coil</keyword>
<feature type="compositionally biased region" description="Polar residues" evidence="6">
    <location>
        <begin position="451"/>
        <end position="476"/>
    </location>
</feature>
<gene>
    <name evidence="8" type="ORF">AALO_G00224650</name>
</gene>
<feature type="compositionally biased region" description="Basic and acidic residues" evidence="6">
    <location>
        <begin position="547"/>
        <end position="568"/>
    </location>
</feature>
<accession>A0AAV6FY23</accession>
<feature type="compositionally biased region" description="Acidic residues" evidence="6">
    <location>
        <begin position="479"/>
        <end position="500"/>
    </location>
</feature>